<dbReference type="EMBL" id="JAFMYU010000019">
    <property type="protein sequence ID" value="MBO0933406.1"/>
    <property type="molecule type" value="Genomic_DNA"/>
</dbReference>
<protein>
    <submittedName>
        <fullName evidence="4">GNAT family N-acetyltransferase</fullName>
    </submittedName>
</protein>
<proteinExistence type="predicted"/>
<dbReference type="GO" id="GO:0016747">
    <property type="term" value="F:acyltransferase activity, transferring groups other than amino-acyl groups"/>
    <property type="evidence" value="ECO:0007669"/>
    <property type="project" value="InterPro"/>
</dbReference>
<dbReference type="InterPro" id="IPR016181">
    <property type="entry name" value="Acyl_CoA_acyltransferase"/>
</dbReference>
<dbReference type="RefSeq" id="WP_207337372.1">
    <property type="nucleotide sequence ID" value="NZ_JAFMYU010000019.1"/>
</dbReference>
<dbReference type="SUPFAM" id="SSF55729">
    <property type="entry name" value="Acyl-CoA N-acyltransferases (Nat)"/>
    <property type="match status" value="1"/>
</dbReference>
<comment type="caution">
    <text evidence="4">The sequence shown here is derived from an EMBL/GenBank/DDBJ whole genome shotgun (WGS) entry which is preliminary data.</text>
</comment>
<organism evidence="4 5">
    <name type="scientific">Fibrella aquatilis</name>
    <dbReference type="NCBI Taxonomy" id="2817059"/>
    <lineage>
        <taxon>Bacteria</taxon>
        <taxon>Pseudomonadati</taxon>
        <taxon>Bacteroidota</taxon>
        <taxon>Cytophagia</taxon>
        <taxon>Cytophagales</taxon>
        <taxon>Spirosomataceae</taxon>
        <taxon>Fibrella</taxon>
    </lineage>
</organism>
<dbReference type="PANTHER" id="PTHR43877">
    <property type="entry name" value="AMINOALKYLPHOSPHONATE N-ACETYLTRANSFERASE-RELATED-RELATED"/>
    <property type="match status" value="1"/>
</dbReference>
<dbReference type="Gene3D" id="3.40.630.30">
    <property type="match status" value="1"/>
</dbReference>
<accession>A0A939G7P8</accession>
<evidence type="ECO:0000313" key="4">
    <source>
        <dbReference type="EMBL" id="MBO0933406.1"/>
    </source>
</evidence>
<evidence type="ECO:0000259" key="3">
    <source>
        <dbReference type="PROSITE" id="PS51186"/>
    </source>
</evidence>
<keyword evidence="1" id="KW-0808">Transferase</keyword>
<evidence type="ECO:0000313" key="5">
    <source>
        <dbReference type="Proteomes" id="UP000664795"/>
    </source>
</evidence>
<dbReference type="PROSITE" id="PS51186">
    <property type="entry name" value="GNAT"/>
    <property type="match status" value="1"/>
</dbReference>
<gene>
    <name evidence="4" type="ORF">J2I48_20515</name>
</gene>
<feature type="domain" description="N-acetyltransferase" evidence="3">
    <location>
        <begin position="2"/>
        <end position="150"/>
    </location>
</feature>
<reference evidence="4 5" key="1">
    <citation type="submission" date="2021-03" db="EMBL/GenBank/DDBJ databases">
        <title>Fibrella sp. HMF5036 genome sequencing and assembly.</title>
        <authorList>
            <person name="Kang H."/>
            <person name="Kim H."/>
            <person name="Bae S."/>
            <person name="Joh K."/>
        </authorList>
    </citation>
    <scope>NUCLEOTIDE SEQUENCE [LARGE SCALE GENOMIC DNA]</scope>
    <source>
        <strain evidence="4 5">HMF5036</strain>
    </source>
</reference>
<evidence type="ECO:0000256" key="1">
    <source>
        <dbReference type="ARBA" id="ARBA00022679"/>
    </source>
</evidence>
<name>A0A939G7P8_9BACT</name>
<dbReference type="Proteomes" id="UP000664795">
    <property type="component" value="Unassembled WGS sequence"/>
</dbReference>
<dbReference type="PANTHER" id="PTHR43877:SF2">
    <property type="entry name" value="AMINOALKYLPHOSPHONATE N-ACETYLTRANSFERASE-RELATED"/>
    <property type="match status" value="1"/>
</dbReference>
<keyword evidence="5" id="KW-1185">Reference proteome</keyword>
<dbReference type="AlphaFoldDB" id="A0A939G7P8"/>
<dbReference type="InterPro" id="IPR000182">
    <property type="entry name" value="GNAT_dom"/>
</dbReference>
<sequence length="151" mass="16653">MTLTRTSSENAHFQQLVAKLDAYLAEINGDDHAFYNQFNSIAALQHAVVAYDDGNIPVGCGALKQVDPESVEIKRMYVDPAERGRGVGGALLAELEAWASELGFRVCVLETSVKLPAAVHLYTKHGYQRTPNYGQYIGMPDSVCFRKYLTP</sequence>
<keyword evidence="2" id="KW-0012">Acyltransferase</keyword>
<dbReference type="InterPro" id="IPR050832">
    <property type="entry name" value="Bact_Acetyltransf"/>
</dbReference>
<dbReference type="CDD" id="cd04301">
    <property type="entry name" value="NAT_SF"/>
    <property type="match status" value="1"/>
</dbReference>
<dbReference type="Pfam" id="PF00583">
    <property type="entry name" value="Acetyltransf_1"/>
    <property type="match status" value="1"/>
</dbReference>
<evidence type="ECO:0000256" key="2">
    <source>
        <dbReference type="ARBA" id="ARBA00023315"/>
    </source>
</evidence>